<evidence type="ECO:0000313" key="2">
    <source>
        <dbReference type="Proteomes" id="UP000246099"/>
    </source>
</evidence>
<protein>
    <recommendedName>
        <fullName evidence="3">DUF922 domain-containing protein</fullName>
    </recommendedName>
</protein>
<name>A0ABM6WC45_9BACT</name>
<proteinExistence type="predicted"/>
<evidence type="ECO:0000313" key="1">
    <source>
        <dbReference type="EMBL" id="AWO01522.1"/>
    </source>
</evidence>
<dbReference type="EMBL" id="CP029600">
    <property type="protein sequence ID" value="AWO01522.1"/>
    <property type="molecule type" value="Genomic_DNA"/>
</dbReference>
<sequence>MLFPLFSLMSLCHTGPDTTLRPTAGQEVVKVVFVEDSRPEDERSDTLFYHQRTVEARDYRGKARPGSKSEAVSFTSFAFDGGTRRFRDTLEIRLVLQVFWVKSASWTRTMPPSYHTLEHEQIHFDITRLVAERFRKKIVSLPLTMEDHDSRIQYEYLESFREMNRLQEQFDDEVHSGQNAARQAEWRNRIRQALLAEGVKPAGYGI</sequence>
<reference evidence="1 2" key="1">
    <citation type="submission" date="2018-05" db="EMBL/GenBank/DDBJ databases">
        <title>Chitinophaga sp. nov., isolated from rhizosphere soil of Alhagi.</title>
        <authorList>
            <person name="Liu Y."/>
        </authorList>
    </citation>
    <scope>NUCLEOTIDE SEQUENCE [LARGE SCALE GENOMIC DNA]</scope>
    <source>
        <strain evidence="1 2">T22</strain>
    </source>
</reference>
<dbReference type="Proteomes" id="UP000246099">
    <property type="component" value="Chromosome"/>
</dbReference>
<evidence type="ECO:0008006" key="3">
    <source>
        <dbReference type="Google" id="ProtNLM"/>
    </source>
</evidence>
<accession>A0ABM6WC45</accession>
<keyword evidence="2" id="KW-1185">Reference proteome</keyword>
<gene>
    <name evidence="1" type="ORF">DLD77_07355</name>
</gene>
<organism evidence="1 2">
    <name type="scientific">Chitinophaga alhagiae</name>
    <dbReference type="NCBI Taxonomy" id="2203219"/>
    <lineage>
        <taxon>Bacteria</taxon>
        <taxon>Pseudomonadati</taxon>
        <taxon>Bacteroidota</taxon>
        <taxon>Chitinophagia</taxon>
        <taxon>Chitinophagales</taxon>
        <taxon>Chitinophagaceae</taxon>
        <taxon>Chitinophaga</taxon>
    </lineage>
</organism>
<dbReference type="RefSeq" id="WP_119077735.1">
    <property type="nucleotide sequence ID" value="NZ_CP029600.1"/>
</dbReference>